<dbReference type="Pfam" id="PF10615">
    <property type="entry name" value="DUF2470"/>
    <property type="match status" value="1"/>
</dbReference>
<protein>
    <submittedName>
        <fullName evidence="3">HugZ family protein</fullName>
    </submittedName>
</protein>
<feature type="domain" description="CREG-like beta-barrel" evidence="2">
    <location>
        <begin position="18"/>
        <end position="153"/>
    </location>
</feature>
<accession>A0A5N3P9G1</accession>
<dbReference type="PANTHER" id="PTHR13343:SF17">
    <property type="entry name" value="CELLULAR REPRESSOR OF E1A-STIMULATED GENES, ISOFORM A"/>
    <property type="match status" value="1"/>
</dbReference>
<dbReference type="InterPro" id="IPR012349">
    <property type="entry name" value="Split_barrel_FMN-bd"/>
</dbReference>
<dbReference type="EMBL" id="VCMV01000021">
    <property type="protein sequence ID" value="KAB0266363.1"/>
    <property type="molecule type" value="Genomic_DNA"/>
</dbReference>
<dbReference type="AlphaFoldDB" id="A0A5N3P9G1"/>
<dbReference type="Pfam" id="PF13883">
    <property type="entry name" value="CREG_beta-barrel"/>
    <property type="match status" value="1"/>
</dbReference>
<dbReference type="SUPFAM" id="SSF50475">
    <property type="entry name" value="FMN-binding split barrel"/>
    <property type="match status" value="1"/>
</dbReference>
<evidence type="ECO:0000313" key="4">
    <source>
        <dbReference type="Proteomes" id="UP000325684"/>
    </source>
</evidence>
<feature type="domain" description="DUF2470" evidence="1">
    <location>
        <begin position="176"/>
        <end position="245"/>
    </location>
</feature>
<evidence type="ECO:0000259" key="2">
    <source>
        <dbReference type="Pfam" id="PF13883"/>
    </source>
</evidence>
<proteinExistence type="predicted"/>
<comment type="caution">
    <text evidence="3">The sequence shown here is derived from an EMBL/GenBank/DDBJ whole genome shotgun (WGS) entry which is preliminary data.</text>
</comment>
<dbReference type="RefSeq" id="WP_150945246.1">
    <property type="nucleotide sequence ID" value="NZ_VCMV01000021.1"/>
</dbReference>
<dbReference type="PANTHER" id="PTHR13343">
    <property type="entry name" value="CREG1 PROTEIN"/>
    <property type="match status" value="1"/>
</dbReference>
<dbReference type="InterPro" id="IPR055343">
    <property type="entry name" value="CREG_beta-barrel"/>
</dbReference>
<dbReference type="GO" id="GO:0005737">
    <property type="term" value="C:cytoplasm"/>
    <property type="evidence" value="ECO:0007669"/>
    <property type="project" value="UniProtKB-ARBA"/>
</dbReference>
<keyword evidence="4" id="KW-1185">Reference proteome</keyword>
<evidence type="ECO:0000259" key="1">
    <source>
        <dbReference type="Pfam" id="PF10615"/>
    </source>
</evidence>
<name>A0A5N3P9G1_9HYPH</name>
<dbReference type="Gene3D" id="3.20.180.10">
    <property type="entry name" value="PNP-oxidase-like"/>
    <property type="match status" value="1"/>
</dbReference>
<evidence type="ECO:0000313" key="3">
    <source>
        <dbReference type="EMBL" id="KAB0266363.1"/>
    </source>
</evidence>
<dbReference type="OrthoDB" id="9814594at2"/>
<gene>
    <name evidence="3" type="ORF">FEZ63_13405</name>
</gene>
<dbReference type="InterPro" id="IPR037119">
    <property type="entry name" value="Haem_oxidase_HugZ-like_sf"/>
</dbReference>
<sequence>MMPSSKDPTLPVDDDARLLAKRLLRTARSGALATNDGISGMPFASLVAVATEMDGTPIILTSQLSTHTQLLEADAACSLLVAASGKGDPLAHPRLTLLATARKLDRDGPETARARQRYLAHHPKAELYVDFPDFAFWRLAIEGASLNAGFGRAYRMAATDVLTPMEGLADLAAMEADALEHMNTEHADAVALYATRLCGGAPGRWKLTAIDPEGAQLISGDTVLRLNFPRPLASGEELRPMLVSLAKQARQDADSSRPAG</sequence>
<reference evidence="3 4" key="1">
    <citation type="journal article" date="2019" name="Microorganisms">
        <title>Genome Insights into the Novel Species Microvirga brassicacearum, a Rapeseed Endophyte with Biotechnological Potential.</title>
        <authorList>
            <person name="Jimenez-Gomez A."/>
            <person name="Saati-Santamaria Z."/>
            <person name="Igual J.M."/>
            <person name="Rivas R."/>
            <person name="Mateos P.F."/>
            <person name="Garcia-Fraile P."/>
        </authorList>
    </citation>
    <scope>NUCLEOTIDE SEQUENCE [LARGE SCALE GENOMIC DNA]</scope>
    <source>
        <strain evidence="3 4">CDVBN77</strain>
    </source>
</reference>
<organism evidence="3 4">
    <name type="scientific">Microvirga brassicacearum</name>
    <dbReference type="NCBI Taxonomy" id="2580413"/>
    <lineage>
        <taxon>Bacteria</taxon>
        <taxon>Pseudomonadati</taxon>
        <taxon>Pseudomonadota</taxon>
        <taxon>Alphaproteobacteria</taxon>
        <taxon>Hyphomicrobiales</taxon>
        <taxon>Methylobacteriaceae</taxon>
        <taxon>Microvirga</taxon>
    </lineage>
</organism>
<dbReference type="InterPro" id="IPR019595">
    <property type="entry name" value="DUF2470"/>
</dbReference>
<dbReference type="Proteomes" id="UP000325684">
    <property type="component" value="Unassembled WGS sequence"/>
</dbReference>
<dbReference type="Gene3D" id="2.30.110.10">
    <property type="entry name" value="Electron Transport, Fmn-binding Protein, Chain A"/>
    <property type="match status" value="1"/>
</dbReference>